<feature type="transmembrane region" description="Helical" evidence="1">
    <location>
        <begin position="176"/>
        <end position="193"/>
    </location>
</feature>
<comment type="caution">
    <text evidence="3">The sequence shown here is derived from an EMBL/GenBank/DDBJ whole genome shotgun (WGS) entry which is preliminary data.</text>
</comment>
<dbReference type="AlphaFoldDB" id="A0A501X1V3"/>
<feature type="domain" description="EamA" evidence="2">
    <location>
        <begin position="8"/>
        <end position="138"/>
    </location>
</feature>
<sequence length="292" mass="31755">MSGKTVSSAILVLLLANLVATVCDVFIKFAGADVPIFQFTFVRLLFMCLVLLPFVAKSLWTKPMEGMGIHMLRGNIWVLTAVLLVISLSNLPIATANAIFYTCPIFIILLAVVFYRERLTKTVVMAAVSGFAGILVILKPEYLGWPMVSAVGFAFFLAVNSLLVRKLPKHQGALHGLFLSQMCALPLAGALAYSEVGVLTMDQVMLGFGSAICSVFYSLGCVIGYRYVASSQVSSAEYSGLLFAMLAGWALFEETPDWSLLLGAVLIIGPLVYMAQRDRKARQLTHHEEALS</sequence>
<dbReference type="OrthoDB" id="148351at2"/>
<feature type="transmembrane region" description="Helical" evidence="1">
    <location>
        <begin position="36"/>
        <end position="55"/>
    </location>
</feature>
<gene>
    <name evidence="3" type="ORF">FJM67_04150</name>
</gene>
<feature type="transmembrane region" description="Helical" evidence="1">
    <location>
        <begin position="205"/>
        <end position="228"/>
    </location>
</feature>
<keyword evidence="1" id="KW-1133">Transmembrane helix</keyword>
<keyword evidence="1" id="KW-0472">Membrane</keyword>
<proteinExistence type="predicted"/>
<dbReference type="InterPro" id="IPR037185">
    <property type="entry name" value="EmrE-like"/>
</dbReference>
<organism evidence="3 4">
    <name type="scientific">Maribrevibacterium harenarium</name>
    <dbReference type="NCBI Taxonomy" id="2589817"/>
    <lineage>
        <taxon>Bacteria</taxon>
        <taxon>Pseudomonadati</taxon>
        <taxon>Pseudomonadota</taxon>
        <taxon>Gammaproteobacteria</taxon>
        <taxon>Oceanospirillales</taxon>
        <taxon>Oceanospirillaceae</taxon>
        <taxon>Maribrevibacterium</taxon>
    </lineage>
</organism>
<feature type="transmembrane region" description="Helical" evidence="1">
    <location>
        <begin position="144"/>
        <end position="164"/>
    </location>
</feature>
<dbReference type="GO" id="GO:0016020">
    <property type="term" value="C:membrane"/>
    <property type="evidence" value="ECO:0007669"/>
    <property type="project" value="InterPro"/>
</dbReference>
<feature type="transmembrane region" description="Helical" evidence="1">
    <location>
        <begin position="122"/>
        <end position="138"/>
    </location>
</feature>
<dbReference type="SUPFAM" id="SSF103481">
    <property type="entry name" value="Multidrug resistance efflux transporter EmrE"/>
    <property type="match status" value="2"/>
</dbReference>
<evidence type="ECO:0000259" key="2">
    <source>
        <dbReference type="Pfam" id="PF00892"/>
    </source>
</evidence>
<evidence type="ECO:0000256" key="1">
    <source>
        <dbReference type="SAM" id="Phobius"/>
    </source>
</evidence>
<reference evidence="3 4" key="1">
    <citation type="submission" date="2019-06" db="EMBL/GenBank/DDBJ databases">
        <title>A novel bacterium of genus Marinomonas, isolated from coastal sand.</title>
        <authorList>
            <person name="Huang H."/>
            <person name="Mo K."/>
            <person name="Hu Y."/>
        </authorList>
    </citation>
    <scope>NUCLEOTIDE SEQUENCE [LARGE SCALE GENOMIC DNA]</scope>
    <source>
        <strain evidence="3 4">HB171799</strain>
    </source>
</reference>
<feature type="transmembrane region" description="Helical" evidence="1">
    <location>
        <begin position="76"/>
        <end position="93"/>
    </location>
</feature>
<feature type="domain" description="EamA" evidence="2">
    <location>
        <begin position="147"/>
        <end position="269"/>
    </location>
</feature>
<dbReference type="InterPro" id="IPR000620">
    <property type="entry name" value="EamA_dom"/>
</dbReference>
<name>A0A501X1V3_9GAMM</name>
<keyword evidence="1" id="KW-0812">Transmembrane</keyword>
<dbReference type="PANTHER" id="PTHR22911:SF103">
    <property type="entry name" value="BLR2811 PROTEIN"/>
    <property type="match status" value="1"/>
</dbReference>
<dbReference type="Proteomes" id="UP000315901">
    <property type="component" value="Unassembled WGS sequence"/>
</dbReference>
<keyword evidence="4" id="KW-1185">Reference proteome</keyword>
<evidence type="ECO:0000313" key="4">
    <source>
        <dbReference type="Proteomes" id="UP000315901"/>
    </source>
</evidence>
<dbReference type="EMBL" id="VFRR01000005">
    <property type="protein sequence ID" value="TPE54459.1"/>
    <property type="molecule type" value="Genomic_DNA"/>
</dbReference>
<feature type="transmembrane region" description="Helical" evidence="1">
    <location>
        <begin position="235"/>
        <end position="252"/>
    </location>
</feature>
<protein>
    <submittedName>
        <fullName evidence="3">DMT family transporter</fullName>
    </submittedName>
</protein>
<evidence type="ECO:0000313" key="3">
    <source>
        <dbReference type="EMBL" id="TPE54459.1"/>
    </source>
</evidence>
<dbReference type="RefSeq" id="WP_140587411.1">
    <property type="nucleotide sequence ID" value="NZ_VFRR01000005.1"/>
</dbReference>
<feature type="transmembrane region" description="Helical" evidence="1">
    <location>
        <begin position="258"/>
        <end position="275"/>
    </location>
</feature>
<dbReference type="PANTHER" id="PTHR22911">
    <property type="entry name" value="ACYL-MALONYL CONDENSING ENZYME-RELATED"/>
    <property type="match status" value="1"/>
</dbReference>
<feature type="transmembrane region" description="Helical" evidence="1">
    <location>
        <begin position="99"/>
        <end position="115"/>
    </location>
</feature>
<accession>A0A501X1V3</accession>
<dbReference type="Pfam" id="PF00892">
    <property type="entry name" value="EamA"/>
    <property type="match status" value="2"/>
</dbReference>